<comment type="caution">
    <text evidence="1">The sequence shown here is derived from an EMBL/GenBank/DDBJ whole genome shotgun (WGS) entry which is preliminary data.</text>
</comment>
<sequence>MAVSLSAAVALPDTVGSKVSVSSACIQSGLADCGVACARNLKYRRNKTKLKVTTCRTSNTIVEASSCLRTSLGSSRPSTAGFTHESLHYPLLVMNDHNLRHTCIAGVAAVATESCLASDELTIVSAAEQAIAFAAAALNAAKYAVEFHEGELVSESFPSEQDFLKLEKLRLSELVKSGTSWSGGQMTVSDSNSGMSQFLGEITDSSEKARSHIDLDTVSTETHEDFYDFREVLEQTFSSLVELKSEDWNIEMLTSNKREVVAVKSARRKERKYMRERVRKKIEKVTVKTEASSRAVSTRSPLPSLSMTDSVGGFLRTIKKKKLLTSAEEKQLAGRVQYLLKVEKLRDAYKKLVGREPTIQELANAAGVELNAFQRKLWAGRKGKVRMIYCNFGLVITVAKRFQGQGIPFQDLVQEGVLGLIRGIERFKPSLGFKLSTYAHWWIWEAISRAVNTKSKAALIPVNVVETLSRVHKVRVAFSEEHGRPPTEEEVAKLAKLSLNRLRAIQCYTKAVKSADKPVGKEEFSTLGASIVDETSESYQAVCNREFIKQDLDAWLLCLSDREKEVVRLRFPNDGRDAMTLEDIGVTFNVTRERIRQIERIAMQKLKCPQGNHLKWYFETL</sequence>
<evidence type="ECO:0000313" key="1">
    <source>
        <dbReference type="EMBL" id="KAJ7514627.1"/>
    </source>
</evidence>
<dbReference type="Proteomes" id="UP001162992">
    <property type="component" value="Chromosome 23"/>
</dbReference>
<name>A0ACC2AAT5_DIPCM</name>
<proteinExistence type="predicted"/>
<gene>
    <name evidence="1" type="ORF">O6H91_23G052800</name>
</gene>
<protein>
    <submittedName>
        <fullName evidence="1">Uncharacterized protein</fullName>
    </submittedName>
</protein>
<accession>A0ACC2AAT5</accession>
<reference evidence="2" key="1">
    <citation type="journal article" date="2024" name="Proc. Natl. Acad. Sci. U.S.A.">
        <title>Extraordinary preservation of gene collinearity over three hundred million years revealed in homosporous lycophytes.</title>
        <authorList>
            <person name="Li C."/>
            <person name="Wickell D."/>
            <person name="Kuo L.Y."/>
            <person name="Chen X."/>
            <person name="Nie B."/>
            <person name="Liao X."/>
            <person name="Peng D."/>
            <person name="Ji J."/>
            <person name="Jenkins J."/>
            <person name="Williams M."/>
            <person name="Shu S."/>
            <person name="Plott C."/>
            <person name="Barry K."/>
            <person name="Rajasekar S."/>
            <person name="Grimwood J."/>
            <person name="Han X."/>
            <person name="Sun S."/>
            <person name="Hou Z."/>
            <person name="He W."/>
            <person name="Dai G."/>
            <person name="Sun C."/>
            <person name="Schmutz J."/>
            <person name="Leebens-Mack J.H."/>
            <person name="Li F.W."/>
            <person name="Wang L."/>
        </authorList>
    </citation>
    <scope>NUCLEOTIDE SEQUENCE [LARGE SCALE GENOMIC DNA]</scope>
    <source>
        <strain evidence="2">cv. PW_Plant_1</strain>
    </source>
</reference>
<organism evidence="1 2">
    <name type="scientific">Diphasiastrum complanatum</name>
    <name type="common">Issler's clubmoss</name>
    <name type="synonym">Lycopodium complanatum</name>
    <dbReference type="NCBI Taxonomy" id="34168"/>
    <lineage>
        <taxon>Eukaryota</taxon>
        <taxon>Viridiplantae</taxon>
        <taxon>Streptophyta</taxon>
        <taxon>Embryophyta</taxon>
        <taxon>Tracheophyta</taxon>
        <taxon>Lycopodiopsida</taxon>
        <taxon>Lycopodiales</taxon>
        <taxon>Lycopodiaceae</taxon>
        <taxon>Lycopodioideae</taxon>
        <taxon>Diphasiastrum</taxon>
    </lineage>
</organism>
<keyword evidence="2" id="KW-1185">Reference proteome</keyword>
<dbReference type="EMBL" id="CM055114">
    <property type="protein sequence ID" value="KAJ7514627.1"/>
    <property type="molecule type" value="Genomic_DNA"/>
</dbReference>
<evidence type="ECO:0000313" key="2">
    <source>
        <dbReference type="Proteomes" id="UP001162992"/>
    </source>
</evidence>